<dbReference type="PANTHER" id="PTHR34116">
    <property type="entry name" value="PLASMINOGEN ACTIVATOR INHIBITOR"/>
    <property type="match status" value="1"/>
</dbReference>
<organism evidence="1 2">
    <name type="scientific">Cajanus cajan</name>
    <name type="common">Pigeon pea</name>
    <name type="synonym">Cajanus indicus</name>
    <dbReference type="NCBI Taxonomy" id="3821"/>
    <lineage>
        <taxon>Eukaryota</taxon>
        <taxon>Viridiplantae</taxon>
        <taxon>Streptophyta</taxon>
        <taxon>Embryophyta</taxon>
        <taxon>Tracheophyta</taxon>
        <taxon>Spermatophyta</taxon>
        <taxon>Magnoliopsida</taxon>
        <taxon>eudicotyledons</taxon>
        <taxon>Gunneridae</taxon>
        <taxon>Pentapetalae</taxon>
        <taxon>rosids</taxon>
        <taxon>fabids</taxon>
        <taxon>Fabales</taxon>
        <taxon>Fabaceae</taxon>
        <taxon>Papilionoideae</taxon>
        <taxon>50 kb inversion clade</taxon>
        <taxon>NPAAA clade</taxon>
        <taxon>indigoferoid/millettioid clade</taxon>
        <taxon>Phaseoleae</taxon>
        <taxon>Cajanus</taxon>
    </lineage>
</organism>
<protein>
    <submittedName>
        <fullName evidence="1">Uncharacterized protein</fullName>
    </submittedName>
</protein>
<name>A0A151RS46_CAJCA</name>
<dbReference type="Gramene" id="C.cajan_30226.t">
    <property type="protein sequence ID" value="C.cajan_30226.t.cds1"/>
    <property type="gene ID" value="C.cajan_30226"/>
</dbReference>
<sequence length="80" mass="8237">MIALPLQVVALAFSVLWSPHEKLYGVVSFVGFLSALCSAITGEGILVIKPLSDALDAGVSSCGGWNPAEPAVAHVGERCV</sequence>
<reference evidence="1" key="1">
    <citation type="journal article" date="2012" name="Nat. Biotechnol.">
        <title>Draft genome sequence of pigeonpea (Cajanus cajan), an orphan legume crop of resource-poor farmers.</title>
        <authorList>
            <person name="Varshney R.K."/>
            <person name="Chen W."/>
            <person name="Li Y."/>
            <person name="Bharti A.K."/>
            <person name="Saxena R.K."/>
            <person name="Schlueter J.A."/>
            <person name="Donoghue M.T."/>
            <person name="Azam S."/>
            <person name="Fan G."/>
            <person name="Whaley A.M."/>
            <person name="Farmer A.D."/>
            <person name="Sheridan J."/>
            <person name="Iwata A."/>
            <person name="Tuteja R."/>
            <person name="Penmetsa R.V."/>
            <person name="Wu W."/>
            <person name="Upadhyaya H.D."/>
            <person name="Yang S.P."/>
            <person name="Shah T."/>
            <person name="Saxena K.B."/>
            <person name="Michael T."/>
            <person name="McCombie W.R."/>
            <person name="Yang B."/>
            <person name="Zhang G."/>
            <person name="Yang H."/>
            <person name="Wang J."/>
            <person name="Spillane C."/>
            <person name="Cook D.R."/>
            <person name="May G.D."/>
            <person name="Xu X."/>
            <person name="Jackson S.A."/>
        </authorList>
    </citation>
    <scope>NUCLEOTIDE SEQUENCE [LARGE SCALE GENOMIC DNA]</scope>
</reference>
<proteinExistence type="predicted"/>
<dbReference type="Proteomes" id="UP000075243">
    <property type="component" value="Unassembled WGS sequence"/>
</dbReference>
<dbReference type="PANTHER" id="PTHR34116:SF9">
    <property type="entry name" value="OS08G0346600 PROTEIN"/>
    <property type="match status" value="1"/>
</dbReference>
<evidence type="ECO:0000313" key="1">
    <source>
        <dbReference type="EMBL" id="KYP45372.1"/>
    </source>
</evidence>
<evidence type="ECO:0000313" key="2">
    <source>
        <dbReference type="Proteomes" id="UP000075243"/>
    </source>
</evidence>
<gene>
    <name evidence="1" type="ORF">KK1_033078</name>
</gene>
<accession>A0A151RS46</accession>
<keyword evidence="2" id="KW-1185">Reference proteome</keyword>
<dbReference type="AlphaFoldDB" id="A0A151RS46"/>
<dbReference type="EMBL" id="KQ483593">
    <property type="protein sequence ID" value="KYP45372.1"/>
    <property type="molecule type" value="Genomic_DNA"/>
</dbReference>